<dbReference type="Pfam" id="PF04616">
    <property type="entry name" value="Glyco_hydro_43"/>
    <property type="match status" value="1"/>
</dbReference>
<keyword evidence="11" id="KW-1133">Transmembrane helix</keyword>
<protein>
    <recommendedName>
        <fullName evidence="4 8">Arabinan endo-1,5-alpha-L-arabinosidase</fullName>
        <ecNumber evidence="4 8">3.2.1.99</ecNumber>
    </recommendedName>
</protein>
<evidence type="ECO:0000256" key="9">
    <source>
        <dbReference type="PIRSR" id="PIRSR606710-1"/>
    </source>
</evidence>
<keyword evidence="14" id="KW-1185">Reference proteome</keyword>
<gene>
    <name evidence="13" type="ORF">PENSTE_c002G09839</name>
</gene>
<keyword evidence="11" id="KW-0812">Transmembrane</keyword>
<dbReference type="OrthoDB" id="195678at2759"/>
<comment type="caution">
    <text evidence="13">The sequence shown here is derived from an EMBL/GenBank/DDBJ whole genome shotgun (WGS) entry which is preliminary data.</text>
</comment>
<evidence type="ECO:0000256" key="8">
    <source>
        <dbReference type="PIRNR" id="PIRNR026534"/>
    </source>
</evidence>
<dbReference type="PIRSF" id="PIRSF026534">
    <property type="entry name" value="Endo_alpha-L-arabinosidase"/>
    <property type="match status" value="1"/>
</dbReference>
<dbReference type="InterPro" id="IPR006710">
    <property type="entry name" value="Glyco_hydro_43"/>
</dbReference>
<evidence type="ECO:0000256" key="1">
    <source>
        <dbReference type="ARBA" id="ARBA00000375"/>
    </source>
</evidence>
<dbReference type="EC" id="3.2.1.99" evidence="4 8"/>
<dbReference type="InterPro" id="IPR023296">
    <property type="entry name" value="Glyco_hydro_beta-prop_sf"/>
</dbReference>
<dbReference type="GO" id="GO:0031222">
    <property type="term" value="P:arabinan catabolic process"/>
    <property type="evidence" value="ECO:0007669"/>
    <property type="project" value="UniProtKB-UniPathway"/>
</dbReference>
<name>A0A1V6TV27_9EURO</name>
<keyword evidence="5 12" id="KW-0732">Signal</keyword>
<dbReference type="SUPFAM" id="SSF75005">
    <property type="entry name" value="Arabinanase/levansucrase/invertase"/>
    <property type="match status" value="1"/>
</dbReference>
<dbReference type="GO" id="GO:0046558">
    <property type="term" value="F:arabinan endo-1,5-alpha-L-arabinosidase activity"/>
    <property type="evidence" value="ECO:0007669"/>
    <property type="project" value="UniProtKB-EC"/>
</dbReference>
<evidence type="ECO:0000256" key="4">
    <source>
        <dbReference type="ARBA" id="ARBA00012586"/>
    </source>
</evidence>
<dbReference type="EMBL" id="MLKD01000002">
    <property type="protein sequence ID" value="OQE29834.1"/>
    <property type="molecule type" value="Genomic_DNA"/>
</dbReference>
<proteinExistence type="inferred from homology"/>
<dbReference type="Proteomes" id="UP000191285">
    <property type="component" value="Unassembled WGS sequence"/>
</dbReference>
<evidence type="ECO:0000256" key="2">
    <source>
        <dbReference type="ARBA" id="ARBA00004834"/>
    </source>
</evidence>
<dbReference type="PANTHER" id="PTHR43301:SF5">
    <property type="entry name" value="ARABINAN ENDO-1,5-ALPHA-L-ARABINOSIDASE D-RELATED"/>
    <property type="match status" value="1"/>
</dbReference>
<keyword evidence="7 8" id="KW-0326">Glycosidase</keyword>
<dbReference type="STRING" id="303698.A0A1V6TV27"/>
<comment type="pathway">
    <text evidence="2 8">Glycan metabolism; L-arabinan degradation.</text>
</comment>
<organism evidence="13 14">
    <name type="scientific">Penicillium steckii</name>
    <dbReference type="NCBI Taxonomy" id="303698"/>
    <lineage>
        <taxon>Eukaryota</taxon>
        <taxon>Fungi</taxon>
        <taxon>Dikarya</taxon>
        <taxon>Ascomycota</taxon>
        <taxon>Pezizomycotina</taxon>
        <taxon>Eurotiomycetes</taxon>
        <taxon>Eurotiomycetidae</taxon>
        <taxon>Eurotiales</taxon>
        <taxon>Aspergillaceae</taxon>
        <taxon>Penicillium</taxon>
    </lineage>
</organism>
<feature type="active site" description="Proton acceptor" evidence="9">
    <location>
        <position position="68"/>
    </location>
</feature>
<dbReference type="CDD" id="cd18831">
    <property type="entry name" value="GH43_AnAbnA-like"/>
    <property type="match status" value="1"/>
</dbReference>
<dbReference type="AlphaFoldDB" id="A0A1V6TV27"/>
<accession>A0A1V6TV27</accession>
<keyword evidence="6 8" id="KW-0378">Hydrolase</keyword>
<feature type="active site" description="Proton donor" evidence="9">
    <location>
        <position position="246"/>
    </location>
</feature>
<feature type="site" description="Important for catalytic activity, responsible for pKa modulation of the active site Glu and correct orientation of both the proton donor and substrate" evidence="10">
    <location>
        <position position="188"/>
    </location>
</feature>
<evidence type="ECO:0000313" key="13">
    <source>
        <dbReference type="EMBL" id="OQE29834.1"/>
    </source>
</evidence>
<comment type="similarity">
    <text evidence="3 8">Belongs to the glycosyl hydrolase 43 family.</text>
</comment>
<evidence type="ECO:0000256" key="11">
    <source>
        <dbReference type="SAM" id="Phobius"/>
    </source>
</evidence>
<evidence type="ECO:0000256" key="3">
    <source>
        <dbReference type="ARBA" id="ARBA00009865"/>
    </source>
</evidence>
<feature type="chain" id="PRO_5012415651" description="Arabinan endo-1,5-alpha-L-arabinosidase" evidence="12">
    <location>
        <begin position="35"/>
        <end position="399"/>
    </location>
</feature>
<dbReference type="InterPro" id="IPR050727">
    <property type="entry name" value="GH43_arabinanases"/>
</dbReference>
<feature type="signal peptide" evidence="12">
    <location>
        <begin position="1"/>
        <end position="34"/>
    </location>
</feature>
<dbReference type="InterPro" id="IPR016840">
    <property type="entry name" value="Glyco_hydro_43_endo_a_Ara-ase"/>
</dbReference>
<keyword evidence="11" id="KW-0472">Membrane</keyword>
<evidence type="ECO:0000256" key="12">
    <source>
        <dbReference type="SAM" id="SignalP"/>
    </source>
</evidence>
<dbReference type="PANTHER" id="PTHR43301">
    <property type="entry name" value="ARABINAN ENDO-1,5-ALPHA-L-ARABINOSIDASE"/>
    <property type="match status" value="1"/>
</dbReference>
<evidence type="ECO:0000313" key="14">
    <source>
        <dbReference type="Proteomes" id="UP000191285"/>
    </source>
</evidence>
<sequence length="399" mass="44192">MSGSNSSSSSGRSMLRTLILVLATTLIGVNSVGATPATQSSWTSALSQVYETTDRLPLPNLGNIVAHDPNIVQHDGNYYLFKGGHHVPIFKSDNLNGPWEKIGTVLDQNSIIDVGNRSRPWAPTTIYRDGMFYCYYTLSTHGKRNSAIGVATTNKLDGSPWNDHGAVIRTGKGPGSDIHPFSETNAIDASFIMDQNSNKSYLNYGSFWHGIWQLPLADDLLSIESPENPDAVQLTFIPNQKIRPQEGSWMSYHDGYYYVWFSQGKCCKFGESEHDFPARGREYNIRVGRSRDIRGPFKDKDGESLVEGGGTIVYASNHGIVYAPGGLGVLAGNDSSRDILYYHYLNTSIGFKDGDAHLGWNWLTYEDGWPEVTTDSAGAIFGIPSWLYLSILLCFWLYI</sequence>
<evidence type="ECO:0000256" key="10">
    <source>
        <dbReference type="PIRSR" id="PIRSR606710-2"/>
    </source>
</evidence>
<dbReference type="UniPathway" id="UPA00667"/>
<evidence type="ECO:0000256" key="5">
    <source>
        <dbReference type="ARBA" id="ARBA00022729"/>
    </source>
</evidence>
<reference evidence="14" key="1">
    <citation type="journal article" date="2017" name="Nat. Microbiol.">
        <title>Global analysis of biosynthetic gene clusters reveals vast potential of secondary metabolite production in Penicillium species.</title>
        <authorList>
            <person name="Nielsen J.C."/>
            <person name="Grijseels S."/>
            <person name="Prigent S."/>
            <person name="Ji B."/>
            <person name="Dainat J."/>
            <person name="Nielsen K.F."/>
            <person name="Frisvad J.C."/>
            <person name="Workman M."/>
            <person name="Nielsen J."/>
        </authorList>
    </citation>
    <scope>NUCLEOTIDE SEQUENCE [LARGE SCALE GENOMIC DNA]</scope>
    <source>
        <strain evidence="14">IBT 24891</strain>
    </source>
</reference>
<evidence type="ECO:0000256" key="6">
    <source>
        <dbReference type="ARBA" id="ARBA00022801"/>
    </source>
</evidence>
<evidence type="ECO:0000256" key="7">
    <source>
        <dbReference type="ARBA" id="ARBA00023295"/>
    </source>
</evidence>
<comment type="catalytic activity">
    <reaction evidence="1 8">
        <text>Endohydrolysis of (1-&gt;5)-alpha-arabinofuranosidic linkages in (1-&gt;5)-arabinans.</text>
        <dbReference type="EC" id="3.2.1.99"/>
    </reaction>
</comment>
<feature type="transmembrane region" description="Helical" evidence="11">
    <location>
        <begin position="379"/>
        <end position="398"/>
    </location>
</feature>
<dbReference type="Gene3D" id="2.115.10.20">
    <property type="entry name" value="Glycosyl hydrolase domain, family 43"/>
    <property type="match status" value="1"/>
</dbReference>